<feature type="compositionally biased region" description="Polar residues" evidence="1">
    <location>
        <begin position="293"/>
        <end position="304"/>
    </location>
</feature>
<keyword evidence="2" id="KW-0472">Membrane</keyword>
<dbReference type="Proteomes" id="UP001161438">
    <property type="component" value="Chromosome 4"/>
</dbReference>
<dbReference type="GeneID" id="80917320"/>
<dbReference type="GO" id="GO:0000398">
    <property type="term" value="P:mRNA splicing, via spliceosome"/>
    <property type="evidence" value="ECO:0007669"/>
    <property type="project" value="InterPro"/>
</dbReference>
<accession>A0AA35IWC7</accession>
<proteinExistence type="predicted"/>
<evidence type="ECO:0008006" key="5">
    <source>
        <dbReference type="Google" id="ProtNLM"/>
    </source>
</evidence>
<gene>
    <name evidence="3" type="primary">SMKI04G4490</name>
    <name evidence="3" type="ORF">SMKI_04G4490</name>
</gene>
<dbReference type="AlphaFoldDB" id="A0AA35IWC7"/>
<sequence length="487" mass="56291">MYPRRRGVAYHHSVPKGQLSQGHYPTTPSDGQRRKVNNPEAFQSFDIWKNLDKIRSSRKGTVQYMKGSLLILPVRTEAKQQFEECMNELHKYISKDILQCYPQKRQKDANVLYYVVLKQFSILDSCFVLAVLFAFQKRLWMASSEKSYFRVPRNINLTGSFYLPKNIETGKHHLMTSYRRELPASNIVGVGFNVLPSFQQFHIKACHVSRFMNELSNFFSQVAFGKCECCVINRFQREYMRTYSQTSLALFELPLIGDGLFDMKAYTNKTRPIIEKSKVQMVKHIEELKIYNETHSTQRNQPLQEQKPLPDSFSPSNTVHTGTTSHQSQLQRSIINKSPSTQNISNRYSGSNTTENGRNVERHKPGFMTQDEIKQHCIATIKASIHAVKNKSSYQILKTYVRCPRQNYIDVVYQNLNDLRSKTNCNIVVLNLNNLHESQQWLESLNLANYSIFSQQPHPSTVRVISIGGVGEYIVKALELILNILEQ</sequence>
<reference evidence="3" key="1">
    <citation type="submission" date="2022-10" db="EMBL/GenBank/DDBJ databases">
        <authorList>
            <person name="Byrne P K."/>
        </authorList>
    </citation>
    <scope>NUCLEOTIDE SEQUENCE</scope>
    <source>
        <strain evidence="3">IFO1815</strain>
    </source>
</reference>
<dbReference type="GO" id="GO:0003729">
    <property type="term" value="F:mRNA binding"/>
    <property type="evidence" value="ECO:0007669"/>
    <property type="project" value="InterPro"/>
</dbReference>
<keyword evidence="2" id="KW-1133">Transmembrane helix</keyword>
<feature type="transmembrane region" description="Helical" evidence="2">
    <location>
        <begin position="111"/>
        <end position="135"/>
    </location>
</feature>
<evidence type="ECO:0000256" key="2">
    <source>
        <dbReference type="SAM" id="Phobius"/>
    </source>
</evidence>
<evidence type="ECO:0000313" key="3">
    <source>
        <dbReference type="EMBL" id="CAI4038109.1"/>
    </source>
</evidence>
<dbReference type="RefSeq" id="XP_056081224.1">
    <property type="nucleotide sequence ID" value="XM_056221433.1"/>
</dbReference>
<organism evidence="3 4">
    <name type="scientific">Saccharomyces mikatae IFO 1815</name>
    <dbReference type="NCBI Taxonomy" id="226126"/>
    <lineage>
        <taxon>Eukaryota</taxon>
        <taxon>Fungi</taxon>
        <taxon>Dikarya</taxon>
        <taxon>Ascomycota</taxon>
        <taxon>Saccharomycotina</taxon>
        <taxon>Saccharomycetes</taxon>
        <taxon>Saccharomycetales</taxon>
        <taxon>Saccharomycetaceae</taxon>
        <taxon>Saccharomyces</taxon>
    </lineage>
</organism>
<feature type="compositionally biased region" description="Polar residues" evidence="1">
    <location>
        <begin position="18"/>
        <end position="30"/>
    </location>
</feature>
<keyword evidence="2" id="KW-0812">Transmembrane</keyword>
<dbReference type="Pfam" id="PF19097">
    <property type="entry name" value="Snu56_snRNP"/>
    <property type="match status" value="1"/>
</dbReference>
<dbReference type="InterPro" id="IPR043954">
    <property type="entry name" value="Snu56_snRNP"/>
</dbReference>
<feature type="region of interest" description="Disordered" evidence="1">
    <location>
        <begin position="293"/>
        <end position="362"/>
    </location>
</feature>
<protein>
    <recommendedName>
        <fullName evidence="5">Snu56p</fullName>
    </recommendedName>
</protein>
<keyword evidence="4" id="KW-1185">Reference proteome</keyword>
<feature type="compositionally biased region" description="Polar residues" evidence="1">
    <location>
        <begin position="313"/>
        <end position="357"/>
    </location>
</feature>
<dbReference type="EMBL" id="OX365760">
    <property type="protein sequence ID" value="CAI4038109.1"/>
    <property type="molecule type" value="Genomic_DNA"/>
</dbReference>
<evidence type="ECO:0000313" key="4">
    <source>
        <dbReference type="Proteomes" id="UP001161438"/>
    </source>
</evidence>
<name>A0AA35IWC7_SACMI</name>
<evidence type="ECO:0000256" key="1">
    <source>
        <dbReference type="SAM" id="MobiDB-lite"/>
    </source>
</evidence>
<feature type="region of interest" description="Disordered" evidence="1">
    <location>
        <begin position="1"/>
        <end position="36"/>
    </location>
</feature>